<dbReference type="Pfam" id="PF04696">
    <property type="entry name" value="Pinin_SDK_memA"/>
    <property type="match status" value="1"/>
</dbReference>
<dbReference type="Gramene" id="EFJ17467">
    <property type="protein sequence ID" value="EFJ17467"/>
    <property type="gene ID" value="SELMODRAFT_420821"/>
</dbReference>
<feature type="region of interest" description="Disordered" evidence="9">
    <location>
        <begin position="29"/>
        <end position="129"/>
    </location>
</feature>
<feature type="coiled-coil region" evidence="8">
    <location>
        <begin position="156"/>
        <end position="190"/>
    </location>
</feature>
<evidence type="ECO:0000259" key="10">
    <source>
        <dbReference type="Pfam" id="PF04696"/>
    </source>
</evidence>
<evidence type="ECO:0000256" key="9">
    <source>
        <dbReference type="SAM" id="MobiDB-lite"/>
    </source>
</evidence>
<proteinExistence type="inferred from homology"/>
<evidence type="ECO:0000256" key="1">
    <source>
        <dbReference type="ARBA" id="ARBA00004123"/>
    </source>
</evidence>
<keyword evidence="12" id="KW-1185">Reference proteome</keyword>
<feature type="compositionally biased region" description="Acidic residues" evidence="9">
    <location>
        <begin position="323"/>
        <end position="356"/>
    </location>
</feature>
<gene>
    <name evidence="11" type="ORF">SELMODRAFT_420821</name>
</gene>
<dbReference type="Proteomes" id="UP000001514">
    <property type="component" value="Unassembled WGS sequence"/>
</dbReference>
<dbReference type="AlphaFoldDB" id="D8SD82"/>
<dbReference type="InterPro" id="IPR006786">
    <property type="entry name" value="Pinin_SDK_MemA"/>
</dbReference>
<feature type="region of interest" description="Disordered" evidence="9">
    <location>
        <begin position="156"/>
        <end position="190"/>
    </location>
</feature>
<evidence type="ECO:0000256" key="4">
    <source>
        <dbReference type="ARBA" id="ARBA00023015"/>
    </source>
</evidence>
<feature type="domain" description="Pinin/SDK/MemA protein" evidence="10">
    <location>
        <begin position="131"/>
        <end position="257"/>
    </location>
</feature>
<protein>
    <recommendedName>
        <fullName evidence="10">Pinin/SDK/MemA protein domain-containing protein</fullName>
    </recommendedName>
</protein>
<evidence type="ECO:0000256" key="6">
    <source>
        <dbReference type="ARBA" id="ARBA00023187"/>
    </source>
</evidence>
<dbReference type="FunCoup" id="D8SD82">
    <property type="interactions" value="628"/>
</dbReference>
<organism evidence="12">
    <name type="scientific">Selaginella moellendorffii</name>
    <name type="common">Spikemoss</name>
    <dbReference type="NCBI Taxonomy" id="88036"/>
    <lineage>
        <taxon>Eukaryota</taxon>
        <taxon>Viridiplantae</taxon>
        <taxon>Streptophyta</taxon>
        <taxon>Embryophyta</taxon>
        <taxon>Tracheophyta</taxon>
        <taxon>Lycopodiopsida</taxon>
        <taxon>Selaginellales</taxon>
        <taxon>Selaginellaceae</taxon>
        <taxon>Selaginella</taxon>
    </lineage>
</organism>
<feature type="compositionally biased region" description="Basic and acidic residues" evidence="9">
    <location>
        <begin position="113"/>
        <end position="129"/>
    </location>
</feature>
<dbReference type="GO" id="GO:0071013">
    <property type="term" value="C:catalytic step 2 spliceosome"/>
    <property type="evidence" value="ECO:0000318"/>
    <property type="project" value="GO_Central"/>
</dbReference>
<evidence type="ECO:0000313" key="12">
    <source>
        <dbReference type="Proteomes" id="UP000001514"/>
    </source>
</evidence>
<dbReference type="InParanoid" id="D8SD82"/>
<dbReference type="InterPro" id="IPR039853">
    <property type="entry name" value="Pinin"/>
</dbReference>
<dbReference type="eggNOG" id="KOG3756">
    <property type="taxonomic scope" value="Eukaryota"/>
</dbReference>
<comment type="similarity">
    <text evidence="2">Belongs to the pinin family.</text>
</comment>
<evidence type="ECO:0000256" key="2">
    <source>
        <dbReference type="ARBA" id="ARBA00010386"/>
    </source>
</evidence>
<sequence length="363" mass="41685">MASAAVDKTVDELRHEIAELYRQNREINERLNNPRGRRLGRGGFSRAVGGRGGGRGGRTRKADGDLEGPPTKRLHSVVKVNGDSVEAHTKETGTSSPRGRRREPFLTGQAQEFRTEPVPKTVSKVDDPKLAKRNRRMFGALLGTLEKFRKEEMSNSESVMRRSDSLKRAVQKAQEESDKLRQEEREHLTERRKRDLMLRAKISAKAEEKQIELLYMQWTAHQSKVSSFLKTKAEPGIHYLPVKQTERDKHQLEEQRKAFEEWKVKCREELDEYQKQITETFLAKAQADIDRVVAARNRKRIQFEGGDKEMEEEAAGGNLGEQIDNENEELQDEQGQEEEVADVMEEEDYRPEDDTTLPEGKSS</sequence>
<dbReference type="GO" id="GO:0008380">
    <property type="term" value="P:RNA splicing"/>
    <property type="evidence" value="ECO:0007669"/>
    <property type="project" value="UniProtKB-KW"/>
</dbReference>
<dbReference type="GO" id="GO:0006397">
    <property type="term" value="P:mRNA processing"/>
    <property type="evidence" value="ECO:0007669"/>
    <property type="project" value="UniProtKB-KW"/>
</dbReference>
<comment type="subcellular location">
    <subcellularLocation>
        <location evidence="1">Nucleus</location>
    </subcellularLocation>
</comment>
<keyword evidence="7" id="KW-0539">Nucleus</keyword>
<keyword evidence="6" id="KW-0508">mRNA splicing</keyword>
<dbReference type="OMA" id="LEGHIQW"/>
<dbReference type="STRING" id="88036.D8SD82"/>
<name>D8SD82_SELML</name>
<keyword evidence="3" id="KW-0507">mRNA processing</keyword>
<feature type="coiled-coil region" evidence="8">
    <location>
        <begin position="242"/>
        <end position="272"/>
    </location>
</feature>
<dbReference type="KEGG" id="smo:SELMODRAFT_420821"/>
<evidence type="ECO:0000313" key="11">
    <source>
        <dbReference type="EMBL" id="EFJ17467.1"/>
    </source>
</evidence>
<keyword evidence="4" id="KW-0805">Transcription regulation</keyword>
<evidence type="ECO:0000256" key="8">
    <source>
        <dbReference type="SAM" id="Coils"/>
    </source>
</evidence>
<dbReference type="HOGENOM" id="CLU_044657_0_0_1"/>
<evidence type="ECO:0000256" key="3">
    <source>
        <dbReference type="ARBA" id="ARBA00022664"/>
    </source>
</evidence>
<dbReference type="PANTHER" id="PTHR12707">
    <property type="entry name" value="PINN"/>
    <property type="match status" value="1"/>
</dbReference>
<keyword evidence="8" id="KW-0175">Coiled coil</keyword>
<reference evidence="11 12" key="1">
    <citation type="journal article" date="2011" name="Science">
        <title>The Selaginella genome identifies genetic changes associated with the evolution of vascular plants.</title>
        <authorList>
            <person name="Banks J.A."/>
            <person name="Nishiyama T."/>
            <person name="Hasebe M."/>
            <person name="Bowman J.L."/>
            <person name="Gribskov M."/>
            <person name="dePamphilis C."/>
            <person name="Albert V.A."/>
            <person name="Aono N."/>
            <person name="Aoyama T."/>
            <person name="Ambrose B.A."/>
            <person name="Ashton N.W."/>
            <person name="Axtell M.J."/>
            <person name="Barker E."/>
            <person name="Barker M.S."/>
            <person name="Bennetzen J.L."/>
            <person name="Bonawitz N.D."/>
            <person name="Chapple C."/>
            <person name="Cheng C."/>
            <person name="Correa L.G."/>
            <person name="Dacre M."/>
            <person name="DeBarry J."/>
            <person name="Dreyer I."/>
            <person name="Elias M."/>
            <person name="Engstrom E.M."/>
            <person name="Estelle M."/>
            <person name="Feng L."/>
            <person name="Finet C."/>
            <person name="Floyd S.K."/>
            <person name="Frommer W.B."/>
            <person name="Fujita T."/>
            <person name="Gramzow L."/>
            <person name="Gutensohn M."/>
            <person name="Harholt J."/>
            <person name="Hattori M."/>
            <person name="Heyl A."/>
            <person name="Hirai T."/>
            <person name="Hiwatashi Y."/>
            <person name="Ishikawa M."/>
            <person name="Iwata M."/>
            <person name="Karol K.G."/>
            <person name="Koehler B."/>
            <person name="Kolukisaoglu U."/>
            <person name="Kubo M."/>
            <person name="Kurata T."/>
            <person name="Lalonde S."/>
            <person name="Li K."/>
            <person name="Li Y."/>
            <person name="Litt A."/>
            <person name="Lyons E."/>
            <person name="Manning G."/>
            <person name="Maruyama T."/>
            <person name="Michael T.P."/>
            <person name="Mikami K."/>
            <person name="Miyazaki S."/>
            <person name="Morinaga S."/>
            <person name="Murata T."/>
            <person name="Mueller-Roeber B."/>
            <person name="Nelson D.R."/>
            <person name="Obara M."/>
            <person name="Oguri Y."/>
            <person name="Olmstead R.G."/>
            <person name="Onodera N."/>
            <person name="Petersen B.L."/>
            <person name="Pils B."/>
            <person name="Prigge M."/>
            <person name="Rensing S.A."/>
            <person name="Riano-Pachon D.M."/>
            <person name="Roberts A.W."/>
            <person name="Sato Y."/>
            <person name="Scheller H.V."/>
            <person name="Schulz B."/>
            <person name="Schulz C."/>
            <person name="Shakirov E.V."/>
            <person name="Shibagaki N."/>
            <person name="Shinohara N."/>
            <person name="Shippen D.E."/>
            <person name="Soerensen I."/>
            <person name="Sotooka R."/>
            <person name="Sugimoto N."/>
            <person name="Sugita M."/>
            <person name="Sumikawa N."/>
            <person name="Tanurdzic M."/>
            <person name="Theissen G."/>
            <person name="Ulvskov P."/>
            <person name="Wakazuki S."/>
            <person name="Weng J.K."/>
            <person name="Willats W.W."/>
            <person name="Wipf D."/>
            <person name="Wolf P.G."/>
            <person name="Yang L."/>
            <person name="Zimmer A.D."/>
            <person name="Zhu Q."/>
            <person name="Mitros T."/>
            <person name="Hellsten U."/>
            <person name="Loque D."/>
            <person name="Otillar R."/>
            <person name="Salamov A."/>
            <person name="Schmutz J."/>
            <person name="Shapiro H."/>
            <person name="Lindquist E."/>
            <person name="Lucas S."/>
            <person name="Rokhsar D."/>
            <person name="Grigoriev I.V."/>
        </authorList>
    </citation>
    <scope>NUCLEOTIDE SEQUENCE [LARGE SCALE GENOMIC DNA]</scope>
</reference>
<keyword evidence="5" id="KW-0804">Transcription</keyword>
<evidence type="ECO:0000256" key="5">
    <source>
        <dbReference type="ARBA" id="ARBA00023163"/>
    </source>
</evidence>
<accession>D8SD82</accession>
<dbReference type="OrthoDB" id="330772at2759"/>
<feature type="region of interest" description="Disordered" evidence="9">
    <location>
        <begin position="303"/>
        <end position="363"/>
    </location>
</feature>
<dbReference type="EMBL" id="GL377613">
    <property type="protein sequence ID" value="EFJ17467.1"/>
    <property type="molecule type" value="Genomic_DNA"/>
</dbReference>
<dbReference type="PANTHER" id="PTHR12707:SF0">
    <property type="entry name" value="PININ"/>
    <property type="match status" value="1"/>
</dbReference>
<evidence type="ECO:0000256" key="7">
    <source>
        <dbReference type="ARBA" id="ARBA00023242"/>
    </source>
</evidence>